<name>A0A2Z6QX56_9GLOM</name>
<sequence length="164" mass="19063">MPVAKVRILCSNTTLFVWKIINIEEKLTIQGLFEYIVDRYVPWLKEEILEKIEARCSKIKEQAEDEIKLGCLISDIVSNFGNLFTFQIKILLNKNNSQPVNTFDVLRSVTRELCLPTFSFSQNPKTNDKLKLDILSYISSHKSGWTYNIIPVEKKFIKELSDML</sequence>
<organism evidence="1 2">
    <name type="scientific">Rhizophagus clarus</name>
    <dbReference type="NCBI Taxonomy" id="94130"/>
    <lineage>
        <taxon>Eukaryota</taxon>
        <taxon>Fungi</taxon>
        <taxon>Fungi incertae sedis</taxon>
        <taxon>Mucoromycota</taxon>
        <taxon>Glomeromycotina</taxon>
        <taxon>Glomeromycetes</taxon>
        <taxon>Glomerales</taxon>
        <taxon>Glomeraceae</taxon>
        <taxon>Rhizophagus</taxon>
    </lineage>
</organism>
<gene>
    <name evidence="1" type="ORF">RclHR1_17260005</name>
</gene>
<protein>
    <submittedName>
        <fullName evidence="1">Uncharacterized protein</fullName>
    </submittedName>
</protein>
<dbReference type="AlphaFoldDB" id="A0A2Z6QX56"/>
<evidence type="ECO:0000313" key="1">
    <source>
        <dbReference type="EMBL" id="GBB90339.1"/>
    </source>
</evidence>
<accession>A0A2Z6QX56</accession>
<keyword evidence="2" id="KW-1185">Reference proteome</keyword>
<dbReference type="Proteomes" id="UP000247702">
    <property type="component" value="Unassembled WGS sequence"/>
</dbReference>
<dbReference type="EMBL" id="BEXD01000809">
    <property type="protein sequence ID" value="GBB90339.1"/>
    <property type="molecule type" value="Genomic_DNA"/>
</dbReference>
<evidence type="ECO:0000313" key="2">
    <source>
        <dbReference type="Proteomes" id="UP000247702"/>
    </source>
</evidence>
<proteinExistence type="predicted"/>
<reference evidence="1 2" key="1">
    <citation type="submission" date="2017-11" db="EMBL/GenBank/DDBJ databases">
        <title>The genome of Rhizophagus clarus HR1 reveals common genetic basis of auxotrophy among arbuscular mycorrhizal fungi.</title>
        <authorList>
            <person name="Kobayashi Y."/>
        </authorList>
    </citation>
    <scope>NUCLEOTIDE SEQUENCE [LARGE SCALE GENOMIC DNA]</scope>
    <source>
        <strain evidence="1 2">HR1</strain>
    </source>
</reference>
<comment type="caution">
    <text evidence="1">The sequence shown here is derived from an EMBL/GenBank/DDBJ whole genome shotgun (WGS) entry which is preliminary data.</text>
</comment>